<sequence length="49" mass="5447">GDIQTNKLSIEPGSKFTGNCNMSDERPIYQTDEGKTTEIKSEKTTEPVK</sequence>
<feature type="non-terminal residue" evidence="2">
    <location>
        <position position="1"/>
    </location>
</feature>
<dbReference type="EMBL" id="BARW01013261">
    <property type="protein sequence ID" value="GAI77962.1"/>
    <property type="molecule type" value="Genomic_DNA"/>
</dbReference>
<organism evidence="2">
    <name type="scientific">marine sediment metagenome</name>
    <dbReference type="NCBI Taxonomy" id="412755"/>
    <lineage>
        <taxon>unclassified sequences</taxon>
        <taxon>metagenomes</taxon>
        <taxon>ecological metagenomes</taxon>
    </lineage>
</organism>
<dbReference type="AlphaFoldDB" id="X1RB69"/>
<evidence type="ECO:0000256" key="1">
    <source>
        <dbReference type="SAM" id="MobiDB-lite"/>
    </source>
</evidence>
<feature type="compositionally biased region" description="Basic and acidic residues" evidence="1">
    <location>
        <begin position="23"/>
        <end position="49"/>
    </location>
</feature>
<proteinExistence type="predicted"/>
<name>X1RB69_9ZZZZ</name>
<feature type="region of interest" description="Disordered" evidence="1">
    <location>
        <begin position="1"/>
        <end position="49"/>
    </location>
</feature>
<evidence type="ECO:0000313" key="2">
    <source>
        <dbReference type="EMBL" id="GAI77962.1"/>
    </source>
</evidence>
<gene>
    <name evidence="2" type="ORF">S12H4_24434</name>
</gene>
<comment type="caution">
    <text evidence="2">The sequence shown here is derived from an EMBL/GenBank/DDBJ whole genome shotgun (WGS) entry which is preliminary data.</text>
</comment>
<protein>
    <submittedName>
        <fullName evidence="2">Uncharacterized protein</fullName>
    </submittedName>
</protein>
<reference evidence="2" key="1">
    <citation type="journal article" date="2014" name="Front. Microbiol.">
        <title>High frequency of phylogenetically diverse reductive dehalogenase-homologous genes in deep subseafloor sedimentary metagenomes.</title>
        <authorList>
            <person name="Kawai M."/>
            <person name="Futagami T."/>
            <person name="Toyoda A."/>
            <person name="Takaki Y."/>
            <person name="Nishi S."/>
            <person name="Hori S."/>
            <person name="Arai W."/>
            <person name="Tsubouchi T."/>
            <person name="Morono Y."/>
            <person name="Uchiyama I."/>
            <person name="Ito T."/>
            <person name="Fujiyama A."/>
            <person name="Inagaki F."/>
            <person name="Takami H."/>
        </authorList>
    </citation>
    <scope>NUCLEOTIDE SEQUENCE</scope>
    <source>
        <strain evidence="2">Expedition CK06-06</strain>
    </source>
</reference>
<accession>X1RB69</accession>